<proteinExistence type="predicted"/>
<gene>
    <name evidence="1" type="ORF">QPJ95_09325</name>
</gene>
<evidence type="ECO:0000313" key="1">
    <source>
        <dbReference type="EMBL" id="WIY27083.1"/>
    </source>
</evidence>
<dbReference type="AlphaFoldDB" id="A0A9Y2L2T1"/>
<name>A0A9Y2L2T1_9RHOB</name>
<dbReference type="KEGG" id="ppso:QPJ95_09325"/>
<sequence>MSNETVVARCITEGGDMKRQQQRAGTDRVASDGIAALLPHPSL</sequence>
<protein>
    <submittedName>
        <fullName evidence="1">Uncharacterized protein</fullName>
    </submittedName>
</protein>
<accession>A0A9Y2L2T1</accession>
<organism evidence="1 2">
    <name type="scientific">Parasedimentitalea psychrophila</name>
    <dbReference type="NCBI Taxonomy" id="2997337"/>
    <lineage>
        <taxon>Bacteria</taxon>
        <taxon>Pseudomonadati</taxon>
        <taxon>Pseudomonadota</taxon>
        <taxon>Alphaproteobacteria</taxon>
        <taxon>Rhodobacterales</taxon>
        <taxon>Paracoccaceae</taxon>
        <taxon>Parasedimentitalea</taxon>
    </lineage>
</organism>
<evidence type="ECO:0000313" key="2">
    <source>
        <dbReference type="Proteomes" id="UP001238334"/>
    </source>
</evidence>
<dbReference type="Proteomes" id="UP001238334">
    <property type="component" value="Chromosome"/>
</dbReference>
<reference evidence="1 2" key="1">
    <citation type="submission" date="2023-06" db="EMBL/GenBank/DDBJ databases">
        <title>Parasedimentitalea psychrophila sp. nov., a psychrophilic bacterium isolated from deep-sea sediment.</title>
        <authorList>
            <person name="Li A."/>
        </authorList>
    </citation>
    <scope>NUCLEOTIDE SEQUENCE [LARGE SCALE GENOMIC DNA]</scope>
    <source>
        <strain evidence="1 2">QS115</strain>
    </source>
</reference>
<dbReference type="RefSeq" id="WP_270920638.1">
    <property type="nucleotide sequence ID" value="NZ_CP127247.1"/>
</dbReference>
<keyword evidence="2" id="KW-1185">Reference proteome</keyword>
<dbReference type="EMBL" id="CP127247">
    <property type="protein sequence ID" value="WIY27083.1"/>
    <property type="molecule type" value="Genomic_DNA"/>
</dbReference>